<sequence length="741" mass="79926">MERASLKKYVWILLIGLLWLPGICAAAEIPARTGNVTDQAGLLTADQAAQISREADASDYKLYVLTVDSLDREPSSDYASEAYDYWRLSSRDLLLLISSGDQQVELSFVNPGLQASFDSWSRGEGGGAGSAAIQHALDVYFIPYARNGDFAGGIQSLIGAVNSIGTGQGAGGSSAARAIPLGTTVAALLAAALLTVLAYVTVAGTRLRKQLSGQREQISGLLVRANRALESLKPFQGIVQGKTGEMAEGISSRLSDALVQLSALNTDNQGAMPAFWRLSSLKSAIGSLREKEAAFCSALENEEKQISVISEADRNVKQKINELKKDVPELGGMLQEAVKETGFALQEIGEDLKELSEETDKADQLELFDPVAAEQITGAAQEKQEQIEKDLQDLDIYRDKLSRFPERLSAARSQIAELIKRNSLQNMKVRPYDNLEQAAAQAQAMEAPLRGGDMDEVRKISSALDALMEDAVAMTERQARLRESNGKDLETIRGGWDMLRRRQSELQSRISEAGRRFDARHTASAEAALDEWSRRLGEAEGEVPQIEAWTGDERGEYEQAREALDRLLALQEEAGRRLGGAANGLAALDDRLNKVNAVFREGQSQIESAQMLLRSRGLSYRGGLQLSALPEYQELQSGLAAAPYNLDDLEASARSYSAQISSFVEEANRLIRQREEEERLAQLAMLREQQRRQGRPPGSPPFGGGLGGGGFGGGGGRGGGGRSSGGSSWGGGGKSGGGSKW</sequence>
<protein>
    <recommendedName>
        <fullName evidence="4">TPM domain-containing protein</fullName>
    </recommendedName>
</protein>
<evidence type="ECO:0000256" key="1">
    <source>
        <dbReference type="SAM" id="Coils"/>
    </source>
</evidence>
<feature type="coiled-coil region" evidence="1">
    <location>
        <begin position="522"/>
        <end position="577"/>
    </location>
</feature>
<dbReference type="Proteomes" id="UP000282529">
    <property type="component" value="Unassembled WGS sequence"/>
</dbReference>
<feature type="region of interest" description="Disordered" evidence="2">
    <location>
        <begin position="688"/>
        <end position="741"/>
    </location>
</feature>
<keyword evidence="3" id="KW-0812">Transmembrane</keyword>
<evidence type="ECO:0000313" key="5">
    <source>
        <dbReference type="EMBL" id="RQW10933.1"/>
    </source>
</evidence>
<feature type="compositionally biased region" description="Gly residues" evidence="2">
    <location>
        <begin position="701"/>
        <end position="741"/>
    </location>
</feature>
<comment type="caution">
    <text evidence="5">The sequence shown here is derived from an EMBL/GenBank/DDBJ whole genome shotgun (WGS) entry which is preliminary data.</text>
</comment>
<name>A0A3N9P455_9BACL</name>
<accession>A0A3N9P455</accession>
<keyword evidence="6" id="KW-1185">Reference proteome</keyword>
<feature type="coiled-coil region" evidence="1">
    <location>
        <begin position="345"/>
        <end position="400"/>
    </location>
</feature>
<dbReference type="InterPro" id="IPR007621">
    <property type="entry name" value="TPM_dom"/>
</dbReference>
<feature type="domain" description="TPM" evidence="4">
    <location>
        <begin position="36"/>
        <end position="162"/>
    </location>
</feature>
<dbReference type="Gene3D" id="3.10.310.50">
    <property type="match status" value="1"/>
</dbReference>
<organism evidence="5 6">
    <name type="scientific">Paenibacillus rhizophilus</name>
    <dbReference type="NCBI Taxonomy" id="1850366"/>
    <lineage>
        <taxon>Bacteria</taxon>
        <taxon>Bacillati</taxon>
        <taxon>Bacillota</taxon>
        <taxon>Bacilli</taxon>
        <taxon>Bacillales</taxon>
        <taxon>Paenibacillaceae</taxon>
        <taxon>Paenibacillus</taxon>
    </lineage>
</organism>
<feature type="transmembrane region" description="Helical" evidence="3">
    <location>
        <begin position="181"/>
        <end position="202"/>
    </location>
</feature>
<keyword evidence="3" id="KW-1133">Transmembrane helix</keyword>
<keyword evidence="1" id="KW-0175">Coiled coil</keyword>
<evidence type="ECO:0000313" key="6">
    <source>
        <dbReference type="Proteomes" id="UP000282529"/>
    </source>
</evidence>
<dbReference type="EMBL" id="RQPI01000007">
    <property type="protein sequence ID" value="RQW10933.1"/>
    <property type="molecule type" value="Genomic_DNA"/>
</dbReference>
<dbReference type="AlphaFoldDB" id="A0A3N9P455"/>
<gene>
    <name evidence="5" type="ORF">EH198_14405</name>
</gene>
<dbReference type="OrthoDB" id="2510095at2"/>
<evidence type="ECO:0000256" key="2">
    <source>
        <dbReference type="SAM" id="MobiDB-lite"/>
    </source>
</evidence>
<evidence type="ECO:0000259" key="4">
    <source>
        <dbReference type="Pfam" id="PF04536"/>
    </source>
</evidence>
<keyword evidence="3" id="KW-0472">Membrane</keyword>
<evidence type="ECO:0000256" key="3">
    <source>
        <dbReference type="SAM" id="Phobius"/>
    </source>
</evidence>
<proteinExistence type="predicted"/>
<dbReference type="Pfam" id="PF04536">
    <property type="entry name" value="TPM_phosphatase"/>
    <property type="match status" value="1"/>
</dbReference>
<reference evidence="5 6" key="1">
    <citation type="submission" date="2018-11" db="EMBL/GenBank/DDBJ databases">
        <title>Genome sequence of strain 7197.</title>
        <authorList>
            <person name="Gao J."/>
            <person name="Sun J."/>
        </authorList>
    </citation>
    <scope>NUCLEOTIDE SEQUENCE [LARGE SCALE GENOMIC DNA]</scope>
    <source>
        <strain evidence="5 6">7197</strain>
    </source>
</reference>